<evidence type="ECO:0000256" key="2">
    <source>
        <dbReference type="ARBA" id="ARBA00023002"/>
    </source>
</evidence>
<dbReference type="RefSeq" id="WP_131913250.1">
    <property type="nucleotide sequence ID" value="NZ_OU594967.1"/>
</dbReference>
<dbReference type="InterPro" id="IPR016160">
    <property type="entry name" value="Ald_DH_CS_CYS"/>
</dbReference>
<feature type="domain" description="Aldehyde dehydrogenase" evidence="5">
    <location>
        <begin position="19"/>
        <end position="477"/>
    </location>
</feature>
<dbReference type="InterPro" id="IPR050740">
    <property type="entry name" value="Aldehyde_DH_Superfamily"/>
</dbReference>
<dbReference type="GO" id="GO:0009450">
    <property type="term" value="P:gamma-aminobutyric acid catabolic process"/>
    <property type="evidence" value="ECO:0007669"/>
    <property type="project" value="InterPro"/>
</dbReference>
<dbReference type="InterPro" id="IPR015590">
    <property type="entry name" value="Aldehyde_DH_dom"/>
</dbReference>
<dbReference type="PROSITE" id="PS00070">
    <property type="entry name" value="ALDEHYDE_DEHYDR_CYS"/>
    <property type="match status" value="1"/>
</dbReference>
<dbReference type="SUPFAM" id="SSF53720">
    <property type="entry name" value="ALDH-like"/>
    <property type="match status" value="1"/>
</dbReference>
<feature type="active site" evidence="3">
    <location>
        <position position="256"/>
    </location>
</feature>
<evidence type="ECO:0000313" key="6">
    <source>
        <dbReference type="EMBL" id="TCK47431.1"/>
    </source>
</evidence>
<gene>
    <name evidence="6" type="ORF">EV690_2455</name>
</gene>
<dbReference type="PANTHER" id="PTHR43353">
    <property type="entry name" value="SUCCINATE-SEMIALDEHYDE DEHYDROGENASE, MITOCHONDRIAL"/>
    <property type="match status" value="1"/>
</dbReference>
<dbReference type="Pfam" id="PF00171">
    <property type="entry name" value="Aldedh"/>
    <property type="match status" value="1"/>
</dbReference>
<dbReference type="InterPro" id="IPR016163">
    <property type="entry name" value="Ald_DH_C"/>
</dbReference>
<dbReference type="FunFam" id="3.40.309.10:FF:000004">
    <property type="entry name" value="Succinate-semialdehyde dehydrogenase I"/>
    <property type="match status" value="1"/>
</dbReference>
<dbReference type="PANTHER" id="PTHR43353:SF5">
    <property type="entry name" value="SUCCINATE-SEMIALDEHYDE DEHYDROGENASE, MITOCHONDRIAL"/>
    <property type="match status" value="1"/>
</dbReference>
<dbReference type="AlphaFoldDB" id="A0A4V2PNK9"/>
<sequence>MQLSDPSLLCHQSFIDGKWCDAADGRQFTVYNPATGESLAEVADCAQIETEQAIRAAQEALNEWRALTAKVRANYLRQWFELIQANQQDLAILMTLEQGKALTEAQGEVAYGASFVEWFAEEGKRQYGEVIPATNSKQRLLTIRQPIGVVAAITPWNFPIAMITRKAAPALAAGCTMVIKPSEETPLCALALAQLADRAGIPAGVLNIVVGRDSKVIGETLTSSSIVRKLSFTGSTPVGKFLLQQCADTVKRTSMELGGNAPFIVFDDADLDKAVEGVLASKYRNSGQTCVCANRILVQSGVYDAFCEKLVQAVQSFKLGNGLEPGVNMGPLINQAAIDKVELLVAQAISAGAQVRLGGQAQTDSLFYQPTVLTEVSAEMDIFHHEIFGPVAPLVRFDSEQQAIELANHTPFGLAAYFYARDMSRIWRVSEALEYGMVGINEGLISNEVAPFGGVKESGIGREGSRHGIDEYSEIKYLCMSVD</sequence>
<dbReference type="CDD" id="cd07103">
    <property type="entry name" value="ALDH_F5_SSADH_GabD"/>
    <property type="match status" value="1"/>
</dbReference>
<dbReference type="EMBL" id="SMGD01000014">
    <property type="protein sequence ID" value="TCK47431.1"/>
    <property type="molecule type" value="Genomic_DNA"/>
</dbReference>
<dbReference type="OrthoDB" id="9812625at2"/>
<dbReference type="InterPro" id="IPR010102">
    <property type="entry name" value="Succ_semiAld_DH"/>
</dbReference>
<dbReference type="Gene3D" id="3.40.605.10">
    <property type="entry name" value="Aldehyde Dehydrogenase, Chain A, domain 1"/>
    <property type="match status" value="1"/>
</dbReference>
<dbReference type="Gene3D" id="3.40.309.10">
    <property type="entry name" value="Aldehyde Dehydrogenase, Chain A, domain 2"/>
    <property type="match status" value="1"/>
</dbReference>
<keyword evidence="2 4" id="KW-0560">Oxidoreductase</keyword>
<dbReference type="FunFam" id="3.40.605.10:FF:000005">
    <property type="entry name" value="Succinate-semialdehyde dehydrogenase I"/>
    <property type="match status" value="1"/>
</dbReference>
<dbReference type="Proteomes" id="UP000295565">
    <property type="component" value="Unassembled WGS sequence"/>
</dbReference>
<comment type="similarity">
    <text evidence="1 4">Belongs to the aldehyde dehydrogenase family.</text>
</comment>
<dbReference type="PROSITE" id="PS00687">
    <property type="entry name" value="ALDEHYDE_DEHYDR_GLU"/>
    <property type="match status" value="1"/>
</dbReference>
<evidence type="ECO:0000313" key="7">
    <source>
        <dbReference type="Proteomes" id="UP000295565"/>
    </source>
</evidence>
<evidence type="ECO:0000256" key="4">
    <source>
        <dbReference type="RuleBase" id="RU003345"/>
    </source>
</evidence>
<comment type="caution">
    <text evidence="6">The sequence shown here is derived from an EMBL/GenBank/DDBJ whole genome shotgun (WGS) entry which is preliminary data.</text>
</comment>
<evidence type="ECO:0000256" key="3">
    <source>
        <dbReference type="PROSITE-ProRule" id="PRU10007"/>
    </source>
</evidence>
<keyword evidence="7" id="KW-1185">Reference proteome</keyword>
<dbReference type="InterPro" id="IPR016162">
    <property type="entry name" value="Ald_DH_N"/>
</dbReference>
<name>A0A4V2PNK9_9GAMM</name>
<evidence type="ECO:0000259" key="5">
    <source>
        <dbReference type="Pfam" id="PF00171"/>
    </source>
</evidence>
<accession>A0A4V2PNK9</accession>
<dbReference type="GO" id="GO:0004777">
    <property type="term" value="F:succinate-semialdehyde dehydrogenase (NAD+) activity"/>
    <property type="evidence" value="ECO:0007669"/>
    <property type="project" value="TreeGrafter"/>
</dbReference>
<dbReference type="InterPro" id="IPR029510">
    <property type="entry name" value="Ald_DH_CS_GLU"/>
</dbReference>
<proteinExistence type="inferred from homology"/>
<reference evidence="6 7" key="1">
    <citation type="submission" date="2019-03" db="EMBL/GenBank/DDBJ databases">
        <title>Genomic Encyclopedia of Type Strains, Phase IV (KMG-IV): sequencing the most valuable type-strain genomes for metagenomic binning, comparative biology and taxonomic classification.</title>
        <authorList>
            <person name="Goeker M."/>
        </authorList>
    </citation>
    <scope>NUCLEOTIDE SEQUENCE [LARGE SCALE GENOMIC DNA]</scope>
    <source>
        <strain evidence="6 7">DSM 18577</strain>
    </source>
</reference>
<dbReference type="InterPro" id="IPR016161">
    <property type="entry name" value="Ald_DH/histidinol_DH"/>
</dbReference>
<organism evidence="6 7">
    <name type="scientific">Celerinatantimonas diazotrophica</name>
    <dbReference type="NCBI Taxonomy" id="412034"/>
    <lineage>
        <taxon>Bacteria</taxon>
        <taxon>Pseudomonadati</taxon>
        <taxon>Pseudomonadota</taxon>
        <taxon>Gammaproteobacteria</taxon>
        <taxon>Celerinatantimonadaceae</taxon>
        <taxon>Celerinatantimonas</taxon>
    </lineage>
</organism>
<protein>
    <submittedName>
        <fullName evidence="6">Succinate-semialdehyde dehydrogenase/glutarate-semialdehyde dehydrogenase</fullName>
    </submittedName>
</protein>
<evidence type="ECO:0000256" key="1">
    <source>
        <dbReference type="ARBA" id="ARBA00009986"/>
    </source>
</evidence>
<dbReference type="NCBIfam" id="TIGR01780">
    <property type="entry name" value="SSADH"/>
    <property type="match status" value="1"/>
</dbReference>